<proteinExistence type="predicted"/>
<dbReference type="PROSITE" id="PS51257">
    <property type="entry name" value="PROKAR_LIPOPROTEIN"/>
    <property type="match status" value="1"/>
</dbReference>
<reference evidence="2 3" key="1">
    <citation type="journal article" date="2016" name="Nat. Commun.">
        <title>Thousands of microbial genomes shed light on interconnected biogeochemical processes in an aquifer system.</title>
        <authorList>
            <person name="Anantharaman K."/>
            <person name="Brown C.T."/>
            <person name="Hug L.A."/>
            <person name="Sharon I."/>
            <person name="Castelle C.J."/>
            <person name="Probst A.J."/>
            <person name="Thomas B.C."/>
            <person name="Singh A."/>
            <person name="Wilkins M.J."/>
            <person name="Karaoz U."/>
            <person name="Brodie E.L."/>
            <person name="Williams K.H."/>
            <person name="Hubbard S.S."/>
            <person name="Banfield J.F."/>
        </authorList>
    </citation>
    <scope>NUCLEOTIDE SEQUENCE [LARGE SCALE GENOMIC DNA]</scope>
</reference>
<dbReference type="AlphaFoldDB" id="A0A1F5VJN0"/>
<organism evidence="2 3">
    <name type="scientific">Candidatus Fischerbacteria bacterium RBG_13_37_8</name>
    <dbReference type="NCBI Taxonomy" id="1817863"/>
    <lineage>
        <taxon>Bacteria</taxon>
        <taxon>Candidatus Fischeribacteriota</taxon>
    </lineage>
</organism>
<evidence type="ECO:0008006" key="4">
    <source>
        <dbReference type="Google" id="ProtNLM"/>
    </source>
</evidence>
<evidence type="ECO:0000313" key="3">
    <source>
        <dbReference type="Proteomes" id="UP000178943"/>
    </source>
</evidence>
<keyword evidence="1" id="KW-0732">Signal</keyword>
<dbReference type="Proteomes" id="UP000178943">
    <property type="component" value="Unassembled WGS sequence"/>
</dbReference>
<evidence type="ECO:0000256" key="1">
    <source>
        <dbReference type="SAM" id="SignalP"/>
    </source>
</evidence>
<protein>
    <recommendedName>
        <fullName evidence="4">Porin domain-containing protein</fullName>
    </recommendedName>
</protein>
<dbReference type="STRING" id="1817863.A2Y62_01890"/>
<feature type="chain" id="PRO_5009521992" description="Porin domain-containing protein" evidence="1">
    <location>
        <begin position="21"/>
        <end position="412"/>
    </location>
</feature>
<dbReference type="EMBL" id="MFGW01000157">
    <property type="protein sequence ID" value="OGF63626.1"/>
    <property type="molecule type" value="Genomic_DNA"/>
</dbReference>
<accession>A0A1F5VJN0</accession>
<sequence length="412" mass="48290">MKNIFILLSLILFLGSCLEANDIEFHGFFQGNYSVSITSRNPDGRIFKWAEERFQLKINANIKPIVLFFKADTFYDHYDDKANIEFREGYLDYNSRIWDTRLGRQIITWGVGDLIFINDVFPKNYEAFFSGRPMEYLKKGIDGIKFGIYPSAMNFELVAVPVFEANNYPASNRFWSFNPLASITLTEQREPPANFANTEFAIRAYRDIKGMDASLYFYKGFSRQPSMMLEQQQMQTKNILFYPKLLVYGASFQGRALNGVLSFEVGHYDSVQDREGKNPVIPNSQTKFLIGYQRQIKEDFTVGLQYYNEYMHKFSEYKKALPSGFPTEDNFYQLMTLRLTRFFMHQNLKISFFVFYSPSERDRYINSEVYYKFTDNVNVTAGINIFGGTKQTTKFGGLDKNDNFYLQLRYEF</sequence>
<gene>
    <name evidence="2" type="ORF">A2Y62_01890</name>
</gene>
<comment type="caution">
    <text evidence="2">The sequence shown here is derived from an EMBL/GenBank/DDBJ whole genome shotgun (WGS) entry which is preliminary data.</text>
</comment>
<name>A0A1F5VJN0_9BACT</name>
<evidence type="ECO:0000313" key="2">
    <source>
        <dbReference type="EMBL" id="OGF63626.1"/>
    </source>
</evidence>
<feature type="signal peptide" evidence="1">
    <location>
        <begin position="1"/>
        <end position="20"/>
    </location>
</feature>